<keyword evidence="3" id="KW-0520">NAD</keyword>
<evidence type="ECO:0000313" key="6">
    <source>
        <dbReference type="Proteomes" id="UP000636505"/>
    </source>
</evidence>
<evidence type="ECO:0000256" key="2">
    <source>
        <dbReference type="ARBA" id="ARBA00023002"/>
    </source>
</evidence>
<sequence length="386" mass="40369">MDIQIGRGKTARRAYGIDEIALVPGPRTLDPQLADTTWQIGGIEREIPIIASAMDGVVDVRMAVELSQLGALGVLNLEGLQTRYDDPTPLLERIAAVDKTEFVPLMQELYAKPVQPTLIQQRIQEIKAQGGIAAVSATPAGASRYGQAVAKAGADLFFIQATVVSTAHLSAQANILDLSQFCTEMPMPVILGNCVTYDVALKLMKTGTAGILVGIGPGAACTSRGVLGVGVPQATAVADCAAAREDYHRETGRYVTVIADGGLVTGGDICKCIASGADGVMIGSPFARAQEAPGRGFHWGMATPSPVLPRGTRISVGTTGTLKQILRGPAQLDDGTHNLLGALKTSMGTLGAKDLKEMQQVEIVIAPSLLTEGKVYQKAQQLGMGK</sequence>
<dbReference type="PANTHER" id="PTHR11911">
    <property type="entry name" value="INOSINE-5-MONOPHOSPHATE DEHYDROGENASE RELATED"/>
    <property type="match status" value="1"/>
</dbReference>
<keyword evidence="2" id="KW-0560">Oxidoreductase</keyword>
<dbReference type="AlphaFoldDB" id="A0A8J7ATE4"/>
<dbReference type="InterPro" id="IPR005992">
    <property type="entry name" value="IMP_DH-rel2"/>
</dbReference>
<dbReference type="CDD" id="cd00381">
    <property type="entry name" value="IMPDH"/>
    <property type="match status" value="1"/>
</dbReference>
<dbReference type="Pfam" id="PF00478">
    <property type="entry name" value="IMPDH"/>
    <property type="match status" value="1"/>
</dbReference>
<dbReference type="Proteomes" id="UP000636505">
    <property type="component" value="Unassembled WGS sequence"/>
</dbReference>
<dbReference type="NCBIfam" id="TIGR01304">
    <property type="entry name" value="IMP_DH_rel_2"/>
    <property type="match status" value="1"/>
</dbReference>
<comment type="similarity">
    <text evidence="1">Belongs to the IMPDH/GMPR family.</text>
</comment>
<dbReference type="Gene3D" id="3.20.20.70">
    <property type="entry name" value="Aldolase class I"/>
    <property type="match status" value="1"/>
</dbReference>
<dbReference type="GO" id="GO:0006183">
    <property type="term" value="P:GTP biosynthetic process"/>
    <property type="evidence" value="ECO:0007669"/>
    <property type="project" value="TreeGrafter"/>
</dbReference>
<gene>
    <name evidence="5" type="ORF">IQ241_02345</name>
</gene>
<dbReference type="GO" id="GO:0003938">
    <property type="term" value="F:IMP dehydrogenase activity"/>
    <property type="evidence" value="ECO:0007669"/>
    <property type="project" value="InterPro"/>
</dbReference>
<keyword evidence="6" id="KW-1185">Reference proteome</keyword>
<name>A0A8J7ATE4_9CYAN</name>
<dbReference type="InterPro" id="IPR013785">
    <property type="entry name" value="Aldolase_TIM"/>
</dbReference>
<dbReference type="InterPro" id="IPR001093">
    <property type="entry name" value="IMP_DH_GMPRt"/>
</dbReference>
<feature type="domain" description="IMP dehydrogenase/GMP reductase" evidence="4">
    <location>
        <begin position="16"/>
        <end position="296"/>
    </location>
</feature>
<dbReference type="RefSeq" id="WP_193904795.1">
    <property type="nucleotide sequence ID" value="NZ_JADEXG010000003.1"/>
</dbReference>
<dbReference type="InterPro" id="IPR005990">
    <property type="entry name" value="IMP_DH"/>
</dbReference>
<dbReference type="SUPFAM" id="SSF51412">
    <property type="entry name" value="Inosine monophosphate dehydrogenase (IMPDH)"/>
    <property type="match status" value="1"/>
</dbReference>
<accession>A0A8J7ATE4</accession>
<dbReference type="EMBL" id="JADEXG010000003">
    <property type="protein sequence ID" value="MBE9076143.1"/>
    <property type="molecule type" value="Genomic_DNA"/>
</dbReference>
<dbReference type="SMART" id="SM01240">
    <property type="entry name" value="IMPDH"/>
    <property type="match status" value="1"/>
</dbReference>
<organism evidence="5 6">
    <name type="scientific">Vasconcelosia minhoensis LEGE 07310</name>
    <dbReference type="NCBI Taxonomy" id="915328"/>
    <lineage>
        <taxon>Bacteria</taxon>
        <taxon>Bacillati</taxon>
        <taxon>Cyanobacteriota</taxon>
        <taxon>Cyanophyceae</taxon>
        <taxon>Nodosilineales</taxon>
        <taxon>Cymatolegaceae</taxon>
        <taxon>Vasconcelosia</taxon>
        <taxon>Vasconcelosia minhoensis</taxon>
    </lineage>
</organism>
<dbReference type="PANTHER" id="PTHR11911:SF85">
    <property type="entry name" value="INOSINE-5'-MONOPHOSPHATE DEHYDROGENASE"/>
    <property type="match status" value="1"/>
</dbReference>
<evidence type="ECO:0000313" key="5">
    <source>
        <dbReference type="EMBL" id="MBE9076143.1"/>
    </source>
</evidence>
<evidence type="ECO:0000256" key="1">
    <source>
        <dbReference type="ARBA" id="ARBA00005502"/>
    </source>
</evidence>
<evidence type="ECO:0000259" key="4">
    <source>
        <dbReference type="Pfam" id="PF00478"/>
    </source>
</evidence>
<evidence type="ECO:0000256" key="3">
    <source>
        <dbReference type="ARBA" id="ARBA00023027"/>
    </source>
</evidence>
<reference evidence="5" key="1">
    <citation type="submission" date="2020-10" db="EMBL/GenBank/DDBJ databases">
        <authorList>
            <person name="Castelo-Branco R."/>
            <person name="Eusebio N."/>
            <person name="Adriana R."/>
            <person name="Vieira A."/>
            <person name="Brugerolle De Fraissinette N."/>
            <person name="Rezende De Castro R."/>
            <person name="Schneider M.P."/>
            <person name="Vasconcelos V."/>
            <person name="Leao P.N."/>
        </authorList>
    </citation>
    <scope>NUCLEOTIDE SEQUENCE</scope>
    <source>
        <strain evidence="5">LEGE 07310</strain>
    </source>
</reference>
<protein>
    <submittedName>
        <fullName evidence="5">GuaB3 family IMP dehydrogenase-related protein</fullName>
    </submittedName>
</protein>
<proteinExistence type="inferred from homology"/>
<comment type="caution">
    <text evidence="5">The sequence shown here is derived from an EMBL/GenBank/DDBJ whole genome shotgun (WGS) entry which is preliminary data.</text>
</comment>